<proteinExistence type="predicted"/>
<dbReference type="EMBL" id="HACG01019559">
    <property type="protein sequence ID" value="CEK66424.1"/>
    <property type="molecule type" value="Transcribed_RNA"/>
</dbReference>
<gene>
    <name evidence="1" type="primary">ORF58688</name>
</gene>
<dbReference type="AlphaFoldDB" id="A0A0B6ZCX4"/>
<protein>
    <submittedName>
        <fullName evidence="1">Uncharacterized protein</fullName>
    </submittedName>
</protein>
<reference evidence="1" key="1">
    <citation type="submission" date="2014-12" db="EMBL/GenBank/DDBJ databases">
        <title>Insight into the proteome of Arion vulgaris.</title>
        <authorList>
            <person name="Aradska J."/>
            <person name="Bulat T."/>
            <person name="Smidak R."/>
            <person name="Sarate P."/>
            <person name="Gangsoo J."/>
            <person name="Sialana F."/>
            <person name="Bilban M."/>
            <person name="Lubec G."/>
        </authorList>
    </citation>
    <scope>NUCLEOTIDE SEQUENCE</scope>
    <source>
        <tissue evidence="1">Skin</tissue>
    </source>
</reference>
<sequence length="62" mass="7130">CSPMRYEHTGEAALTGLKHNIPRFLHPPYVTCVPCNFFLLPELKKALRIYRFGAIQANKQDN</sequence>
<organism evidence="1">
    <name type="scientific">Arion vulgaris</name>
    <dbReference type="NCBI Taxonomy" id="1028688"/>
    <lineage>
        <taxon>Eukaryota</taxon>
        <taxon>Metazoa</taxon>
        <taxon>Spiralia</taxon>
        <taxon>Lophotrochozoa</taxon>
        <taxon>Mollusca</taxon>
        <taxon>Gastropoda</taxon>
        <taxon>Heterobranchia</taxon>
        <taxon>Euthyneura</taxon>
        <taxon>Panpulmonata</taxon>
        <taxon>Eupulmonata</taxon>
        <taxon>Stylommatophora</taxon>
        <taxon>Helicina</taxon>
        <taxon>Arionoidea</taxon>
        <taxon>Arionidae</taxon>
        <taxon>Arion</taxon>
    </lineage>
</organism>
<evidence type="ECO:0000313" key="1">
    <source>
        <dbReference type="EMBL" id="CEK66424.1"/>
    </source>
</evidence>
<name>A0A0B6ZCX4_9EUPU</name>
<accession>A0A0B6ZCX4</accession>
<feature type="non-terminal residue" evidence="1">
    <location>
        <position position="1"/>
    </location>
</feature>